<dbReference type="PANTHER" id="PTHR34933:SF1">
    <property type="entry name" value="FLAGELLAR L-RING PROTEIN"/>
    <property type="match status" value="1"/>
</dbReference>
<feature type="signal peptide" evidence="9">
    <location>
        <begin position="1"/>
        <end position="22"/>
    </location>
</feature>
<comment type="subcellular location">
    <subcellularLocation>
        <location evidence="2">Bacterial flagellum basal body</location>
    </subcellularLocation>
    <subcellularLocation>
        <location evidence="3">Cell outer membrane</location>
    </subcellularLocation>
</comment>
<keyword evidence="10" id="KW-0282">Flagellum</keyword>
<keyword evidence="11" id="KW-1185">Reference proteome</keyword>
<dbReference type="PRINTS" id="PR01008">
    <property type="entry name" value="FLGLRINGFLGH"/>
</dbReference>
<keyword evidence="10" id="KW-0966">Cell projection</keyword>
<dbReference type="EMBL" id="JAAKDE010000010">
    <property type="protein sequence ID" value="MBA2133012.1"/>
    <property type="molecule type" value="Genomic_DNA"/>
</dbReference>
<keyword evidence="5 9" id="KW-0732">Signal</keyword>
<protein>
    <submittedName>
        <fullName evidence="10">Flagellar basal body L-ring protein FlgH</fullName>
    </submittedName>
</protein>
<evidence type="ECO:0000256" key="4">
    <source>
        <dbReference type="ARBA" id="ARBA00006929"/>
    </source>
</evidence>
<keyword evidence="10" id="KW-0969">Cilium</keyword>
<keyword evidence="6" id="KW-0472">Membrane</keyword>
<evidence type="ECO:0000256" key="8">
    <source>
        <dbReference type="ARBA" id="ARBA00023237"/>
    </source>
</evidence>
<gene>
    <name evidence="10" type="ORF">G5B42_05575</name>
</gene>
<keyword evidence="8" id="KW-0998">Cell outer membrane</keyword>
<evidence type="ECO:0000256" key="2">
    <source>
        <dbReference type="ARBA" id="ARBA00004117"/>
    </source>
</evidence>
<evidence type="ECO:0000313" key="10">
    <source>
        <dbReference type="EMBL" id="MBA2133012.1"/>
    </source>
</evidence>
<dbReference type="InterPro" id="IPR000527">
    <property type="entry name" value="Flag_Lring"/>
</dbReference>
<organism evidence="10 11">
    <name type="scientific">Capillibacterium thermochitinicola</name>
    <dbReference type="NCBI Taxonomy" id="2699427"/>
    <lineage>
        <taxon>Bacteria</taxon>
        <taxon>Bacillati</taxon>
        <taxon>Bacillota</taxon>
        <taxon>Capillibacterium</taxon>
    </lineage>
</organism>
<feature type="chain" id="PRO_5035192159" evidence="9">
    <location>
        <begin position="23"/>
        <end position="190"/>
    </location>
</feature>
<dbReference type="GO" id="GO:0003774">
    <property type="term" value="F:cytoskeletal motor activity"/>
    <property type="evidence" value="ECO:0007669"/>
    <property type="project" value="InterPro"/>
</dbReference>
<dbReference type="PANTHER" id="PTHR34933">
    <property type="entry name" value="FLAGELLAR L-RING PROTEIN"/>
    <property type="match status" value="1"/>
</dbReference>
<evidence type="ECO:0000256" key="9">
    <source>
        <dbReference type="SAM" id="SignalP"/>
    </source>
</evidence>
<dbReference type="GO" id="GO:0071973">
    <property type="term" value="P:bacterial-type flagellum-dependent cell motility"/>
    <property type="evidence" value="ECO:0007669"/>
    <property type="project" value="InterPro"/>
</dbReference>
<evidence type="ECO:0000256" key="3">
    <source>
        <dbReference type="ARBA" id="ARBA00004442"/>
    </source>
</evidence>
<evidence type="ECO:0000256" key="7">
    <source>
        <dbReference type="ARBA" id="ARBA00023143"/>
    </source>
</evidence>
<dbReference type="GO" id="GO:0009279">
    <property type="term" value="C:cell outer membrane"/>
    <property type="evidence" value="ECO:0007669"/>
    <property type="project" value="UniProtKB-SubCell"/>
</dbReference>
<sequence length="190" mass="20417">MKRIVLFSLVGILLLAAAGVEASSLWTEESGSYFIKPRREFRVGDLLTIVISEQSQATSKTGVNSDEGSSIVVGPGAGLLTDLLPYLKGSVSTSYDGATGTNKAGSLKAQLTVRIVAIDANGNLCFEGSKEIMVNRDLQRLTFSGVVRPEDVGRNNTVLSTYVAEAKIDYVGNDYATQKGLLTRAFEWLF</sequence>
<dbReference type="RefSeq" id="WP_181339459.1">
    <property type="nucleotide sequence ID" value="NZ_JAAKDE010000010.1"/>
</dbReference>
<dbReference type="Proteomes" id="UP000657177">
    <property type="component" value="Unassembled WGS sequence"/>
</dbReference>
<reference evidence="10" key="1">
    <citation type="submission" date="2020-06" db="EMBL/GenBank/DDBJ databases">
        <title>Novel chitinolytic bacterium.</title>
        <authorList>
            <person name="Ungkulpasvich U."/>
            <person name="Kosugi A."/>
            <person name="Uke A."/>
        </authorList>
    </citation>
    <scope>NUCLEOTIDE SEQUENCE</scope>
    <source>
        <strain evidence="10">UUS1-1</strain>
    </source>
</reference>
<dbReference type="AlphaFoldDB" id="A0A8J6I2E1"/>
<comment type="function">
    <text evidence="1">Assembles around the rod to form the L-ring and probably protects the motor/basal body from shearing forces during rotation.</text>
</comment>
<dbReference type="Pfam" id="PF02107">
    <property type="entry name" value="FlgH"/>
    <property type="match status" value="1"/>
</dbReference>
<evidence type="ECO:0000256" key="1">
    <source>
        <dbReference type="ARBA" id="ARBA00002591"/>
    </source>
</evidence>
<comment type="caution">
    <text evidence="10">The sequence shown here is derived from an EMBL/GenBank/DDBJ whole genome shotgun (WGS) entry which is preliminary data.</text>
</comment>
<proteinExistence type="inferred from homology"/>
<evidence type="ECO:0000256" key="5">
    <source>
        <dbReference type="ARBA" id="ARBA00022729"/>
    </source>
</evidence>
<accession>A0A8J6I2E1</accession>
<name>A0A8J6I2E1_9FIRM</name>
<evidence type="ECO:0000313" key="11">
    <source>
        <dbReference type="Proteomes" id="UP000657177"/>
    </source>
</evidence>
<dbReference type="GO" id="GO:0009427">
    <property type="term" value="C:bacterial-type flagellum basal body, distal rod, L ring"/>
    <property type="evidence" value="ECO:0007669"/>
    <property type="project" value="InterPro"/>
</dbReference>
<evidence type="ECO:0000256" key="6">
    <source>
        <dbReference type="ARBA" id="ARBA00023136"/>
    </source>
</evidence>
<keyword evidence="7" id="KW-0975">Bacterial flagellum</keyword>
<comment type="similarity">
    <text evidence="4">Belongs to the FlgH family.</text>
</comment>